<dbReference type="Gene3D" id="1.20.1290.10">
    <property type="entry name" value="AhpD-like"/>
    <property type="match status" value="1"/>
</dbReference>
<dbReference type="PANTHER" id="PTHR33930">
    <property type="entry name" value="ALKYL HYDROPEROXIDE REDUCTASE AHPD"/>
    <property type="match status" value="1"/>
</dbReference>
<organism evidence="2 3">
    <name type="scientific">Gryllotalpicola koreensis</name>
    <dbReference type="NCBI Taxonomy" id="993086"/>
    <lineage>
        <taxon>Bacteria</taxon>
        <taxon>Bacillati</taxon>
        <taxon>Actinomycetota</taxon>
        <taxon>Actinomycetes</taxon>
        <taxon>Micrococcales</taxon>
        <taxon>Microbacteriaceae</taxon>
        <taxon>Gryllotalpicola</taxon>
    </lineage>
</organism>
<dbReference type="InterPro" id="IPR003779">
    <property type="entry name" value="CMD-like"/>
</dbReference>
<name>A0ABP7ZZK3_9MICO</name>
<feature type="domain" description="Carboxymuconolactone decarboxylase-like" evidence="1">
    <location>
        <begin position="44"/>
        <end position="114"/>
    </location>
</feature>
<feature type="domain" description="Carboxymuconolactone decarboxylase-like" evidence="1">
    <location>
        <begin position="171"/>
        <end position="252"/>
    </location>
</feature>
<evidence type="ECO:0000259" key="1">
    <source>
        <dbReference type="Pfam" id="PF02627"/>
    </source>
</evidence>
<dbReference type="SUPFAM" id="SSF69118">
    <property type="entry name" value="AhpD-like"/>
    <property type="match status" value="1"/>
</dbReference>
<evidence type="ECO:0000313" key="2">
    <source>
        <dbReference type="EMBL" id="GAA4174067.1"/>
    </source>
</evidence>
<reference evidence="3" key="1">
    <citation type="journal article" date="2019" name="Int. J. Syst. Evol. Microbiol.">
        <title>The Global Catalogue of Microorganisms (GCM) 10K type strain sequencing project: providing services to taxonomists for standard genome sequencing and annotation.</title>
        <authorList>
            <consortium name="The Broad Institute Genomics Platform"/>
            <consortium name="The Broad Institute Genome Sequencing Center for Infectious Disease"/>
            <person name="Wu L."/>
            <person name="Ma J."/>
        </authorList>
    </citation>
    <scope>NUCLEOTIDE SEQUENCE [LARGE SCALE GENOMIC DNA]</scope>
    <source>
        <strain evidence="3">JCM 17591</strain>
    </source>
</reference>
<dbReference type="Proteomes" id="UP001501079">
    <property type="component" value="Unassembled WGS sequence"/>
</dbReference>
<comment type="caution">
    <text evidence="2">The sequence shown here is derived from an EMBL/GenBank/DDBJ whole genome shotgun (WGS) entry which is preliminary data.</text>
</comment>
<protein>
    <recommendedName>
        <fullName evidence="1">Carboxymuconolactone decarboxylase-like domain-containing protein</fullName>
    </recommendedName>
</protein>
<evidence type="ECO:0000313" key="3">
    <source>
        <dbReference type="Proteomes" id="UP001501079"/>
    </source>
</evidence>
<gene>
    <name evidence="2" type="ORF">GCM10022287_17370</name>
</gene>
<dbReference type="EMBL" id="BAABBW010000003">
    <property type="protein sequence ID" value="GAA4174067.1"/>
    <property type="molecule type" value="Genomic_DNA"/>
</dbReference>
<keyword evidence="3" id="KW-1185">Reference proteome</keyword>
<proteinExistence type="predicted"/>
<accession>A0ABP7ZZK3</accession>
<dbReference type="PANTHER" id="PTHR33930:SF2">
    <property type="entry name" value="BLR3452 PROTEIN"/>
    <property type="match status" value="1"/>
</dbReference>
<dbReference type="InterPro" id="IPR029032">
    <property type="entry name" value="AhpD-like"/>
</dbReference>
<dbReference type="Pfam" id="PF02627">
    <property type="entry name" value="CMD"/>
    <property type="match status" value="2"/>
</dbReference>
<sequence>MIGNAAEVRSGGMLSERQQEIKDAFVEARGWWGEPWETVLQVDPEFVSAYQQLYEVPWKKSHLTPKFRELCYISVNAAATHLYVPGILPHIKAALDLGATPAEIIEVLELAATLGIHAMNIGVPLLVEVMEERGRTGPSPLTEYQERLKAEFTQVRGYWHDFFNDMLELDPEMFEAYTRFSTVPWRTGTLTPAEKELIYISFDIASTHLYVPGTKLHIRNALGHGATPEQVLEVMEISSIIGIHAVTTAVPILAAELSERAASTS</sequence>